<dbReference type="EMBL" id="AP018711">
    <property type="protein sequence ID" value="BBE35930.1"/>
    <property type="molecule type" value="Genomic_DNA"/>
</dbReference>
<evidence type="ECO:0000313" key="10">
    <source>
        <dbReference type="Proteomes" id="UP000275727"/>
    </source>
</evidence>
<protein>
    <submittedName>
        <fullName evidence="8">DUF423 domain-containing protein</fullName>
    </submittedName>
    <submittedName>
        <fullName evidence="9">Uncharacterized membrane protein YgdD (TMEM256/DUF423 family)</fullName>
    </submittedName>
</protein>
<feature type="signal peptide" evidence="7">
    <location>
        <begin position="1"/>
        <end position="25"/>
    </location>
</feature>
<evidence type="ECO:0000256" key="1">
    <source>
        <dbReference type="ARBA" id="ARBA00004141"/>
    </source>
</evidence>
<evidence type="ECO:0000313" key="8">
    <source>
        <dbReference type="EMBL" id="BBE35930.1"/>
    </source>
</evidence>
<dbReference type="EMBL" id="RBWX01000009">
    <property type="protein sequence ID" value="RKS88119.1"/>
    <property type="molecule type" value="Genomic_DNA"/>
</dbReference>
<keyword evidence="3 6" id="KW-0812">Transmembrane</keyword>
<feature type="transmembrane region" description="Helical" evidence="6">
    <location>
        <begin position="84"/>
        <end position="108"/>
    </location>
</feature>
<dbReference type="Proteomes" id="UP000275727">
    <property type="component" value="Chromosome"/>
</dbReference>
<evidence type="ECO:0000256" key="3">
    <source>
        <dbReference type="ARBA" id="ARBA00022692"/>
    </source>
</evidence>
<sequence>MAPLAALAALNGLLAVAVGAFGAHAMTDPQAKTWVTTGAVYGLAHAAAALAVMTRAPAAAWSMALGALVFSGTLYLMALGLPRWLGAVTPIGGVLMIAGWALLIWHALRA</sequence>
<evidence type="ECO:0000256" key="4">
    <source>
        <dbReference type="ARBA" id="ARBA00022989"/>
    </source>
</evidence>
<feature type="chain" id="PRO_5041960621" evidence="7">
    <location>
        <begin position="26"/>
        <end position="110"/>
    </location>
</feature>
<evidence type="ECO:0000256" key="7">
    <source>
        <dbReference type="SAM" id="SignalP"/>
    </source>
</evidence>
<organism evidence="8 10">
    <name type="scientific">Sphingosinicella microcystinivorans</name>
    <dbReference type="NCBI Taxonomy" id="335406"/>
    <lineage>
        <taxon>Bacteria</taxon>
        <taxon>Pseudomonadati</taxon>
        <taxon>Pseudomonadota</taxon>
        <taxon>Alphaproteobacteria</taxon>
        <taxon>Sphingomonadales</taxon>
        <taxon>Sphingosinicellaceae</taxon>
        <taxon>Sphingosinicella</taxon>
    </lineage>
</organism>
<keyword evidence="7" id="KW-0732">Signal</keyword>
<keyword evidence="5 6" id="KW-0472">Membrane</keyword>
<comment type="similarity">
    <text evidence="2">Belongs to the UPF0382 family.</text>
</comment>
<evidence type="ECO:0000256" key="5">
    <source>
        <dbReference type="ARBA" id="ARBA00023136"/>
    </source>
</evidence>
<dbReference type="RefSeq" id="WP_121052083.1">
    <property type="nucleotide sequence ID" value="NZ_AP018711.1"/>
</dbReference>
<dbReference type="KEGG" id="smic:SmB9_35880"/>
<dbReference type="PANTHER" id="PTHR43461:SF1">
    <property type="entry name" value="TRANSMEMBRANE PROTEIN 256"/>
    <property type="match status" value="1"/>
</dbReference>
<comment type="subcellular location">
    <subcellularLocation>
        <location evidence="1">Membrane</location>
        <topology evidence="1">Multi-pass membrane protein</topology>
    </subcellularLocation>
</comment>
<keyword evidence="11" id="KW-1185">Reference proteome</keyword>
<evidence type="ECO:0000256" key="6">
    <source>
        <dbReference type="SAM" id="Phobius"/>
    </source>
</evidence>
<keyword evidence="4 6" id="KW-1133">Transmembrane helix</keyword>
<evidence type="ECO:0000313" key="9">
    <source>
        <dbReference type="EMBL" id="RKS88119.1"/>
    </source>
</evidence>
<gene>
    <name evidence="9" type="ORF">DFR51_2766</name>
    <name evidence="8" type="ORF">SmB9_35880</name>
</gene>
<dbReference type="PANTHER" id="PTHR43461">
    <property type="entry name" value="TRANSMEMBRANE PROTEIN 256"/>
    <property type="match status" value="1"/>
</dbReference>
<dbReference type="Proteomes" id="UP000276029">
    <property type="component" value="Unassembled WGS sequence"/>
</dbReference>
<feature type="transmembrane region" description="Helical" evidence="6">
    <location>
        <begin position="60"/>
        <end position="78"/>
    </location>
</feature>
<dbReference type="AlphaFoldDB" id="A0AAD1D958"/>
<reference evidence="9 11" key="2">
    <citation type="submission" date="2018-10" db="EMBL/GenBank/DDBJ databases">
        <title>Genomic Encyclopedia of Type Strains, Phase IV (KMG-IV): sequencing the most valuable type-strain genomes for metagenomic binning, comparative biology and taxonomic classification.</title>
        <authorList>
            <person name="Goeker M."/>
        </authorList>
    </citation>
    <scope>NUCLEOTIDE SEQUENCE [LARGE SCALE GENOMIC DNA]</scope>
    <source>
        <strain evidence="9 11">DSM 19791</strain>
    </source>
</reference>
<dbReference type="Pfam" id="PF04241">
    <property type="entry name" value="DUF423"/>
    <property type="match status" value="1"/>
</dbReference>
<evidence type="ECO:0000313" key="11">
    <source>
        <dbReference type="Proteomes" id="UP000276029"/>
    </source>
</evidence>
<proteinExistence type="inferred from homology"/>
<name>A0AAD1D958_SPHMI</name>
<evidence type="ECO:0000256" key="2">
    <source>
        <dbReference type="ARBA" id="ARBA00009694"/>
    </source>
</evidence>
<accession>A0AAD1D958</accession>
<feature type="transmembrane region" description="Helical" evidence="6">
    <location>
        <begin position="35"/>
        <end position="53"/>
    </location>
</feature>
<dbReference type="InterPro" id="IPR006696">
    <property type="entry name" value="DUF423"/>
</dbReference>
<dbReference type="GO" id="GO:0016020">
    <property type="term" value="C:membrane"/>
    <property type="evidence" value="ECO:0007669"/>
    <property type="project" value="UniProtKB-SubCell"/>
</dbReference>
<reference evidence="8 10" key="1">
    <citation type="submission" date="2018-06" db="EMBL/GenBank/DDBJ databases">
        <title>Complete Genome Sequence of the Microcystin-Degrading Bacterium Sphingosinicella microcystinivorans Strain B-9.</title>
        <authorList>
            <person name="Jin H."/>
            <person name="Nishizawa T."/>
            <person name="Guo Y."/>
            <person name="Nishizawa A."/>
            <person name="Park H."/>
            <person name="Kato H."/>
            <person name="Tsuji K."/>
            <person name="Harada K."/>
        </authorList>
    </citation>
    <scope>NUCLEOTIDE SEQUENCE [LARGE SCALE GENOMIC DNA]</scope>
    <source>
        <strain evidence="8 10">B9</strain>
    </source>
</reference>